<keyword evidence="3" id="KW-1185">Reference proteome</keyword>
<gene>
    <name evidence="2" type="ORF">CTAM01_17000</name>
</gene>
<evidence type="ECO:0000256" key="1">
    <source>
        <dbReference type="SAM" id="MobiDB-lite"/>
    </source>
</evidence>
<feature type="compositionally biased region" description="Polar residues" evidence="1">
    <location>
        <begin position="501"/>
        <end position="520"/>
    </location>
</feature>
<evidence type="ECO:0000313" key="2">
    <source>
        <dbReference type="EMBL" id="KAK1466691.1"/>
    </source>
</evidence>
<dbReference type="RefSeq" id="XP_060372430.1">
    <property type="nucleotide sequence ID" value="XM_060532992.1"/>
</dbReference>
<feature type="region of interest" description="Disordered" evidence="1">
    <location>
        <begin position="674"/>
        <end position="704"/>
    </location>
</feature>
<dbReference type="EMBL" id="MLFU01000302">
    <property type="protein sequence ID" value="KAK1466691.1"/>
    <property type="molecule type" value="Genomic_DNA"/>
</dbReference>
<name>A0ABQ9QGW9_9PEZI</name>
<dbReference type="Proteomes" id="UP001227543">
    <property type="component" value="Unassembled WGS sequence"/>
</dbReference>
<reference evidence="2 3" key="1">
    <citation type="submission" date="2016-10" db="EMBL/GenBank/DDBJ databases">
        <title>The genome sequence of Colletotrichum fioriniae PJ7.</title>
        <authorList>
            <person name="Baroncelli R."/>
        </authorList>
    </citation>
    <scope>NUCLEOTIDE SEQUENCE [LARGE SCALE GENOMIC DNA]</scope>
    <source>
        <strain evidence="2 3">Tom-12</strain>
    </source>
</reference>
<evidence type="ECO:0008006" key="4">
    <source>
        <dbReference type="Google" id="ProtNLM"/>
    </source>
</evidence>
<feature type="region of interest" description="Disordered" evidence="1">
    <location>
        <begin position="33"/>
        <end position="58"/>
    </location>
</feature>
<comment type="caution">
    <text evidence="2">The sequence shown here is derived from an EMBL/GenBank/DDBJ whole genome shotgun (WGS) entry which is preliminary data.</text>
</comment>
<feature type="region of interest" description="Disordered" evidence="1">
    <location>
        <begin position="478"/>
        <end position="524"/>
    </location>
</feature>
<organism evidence="2 3">
    <name type="scientific">Colletotrichum tamarilloi</name>
    <dbReference type="NCBI Taxonomy" id="1209934"/>
    <lineage>
        <taxon>Eukaryota</taxon>
        <taxon>Fungi</taxon>
        <taxon>Dikarya</taxon>
        <taxon>Ascomycota</taxon>
        <taxon>Pezizomycotina</taxon>
        <taxon>Sordariomycetes</taxon>
        <taxon>Hypocreomycetidae</taxon>
        <taxon>Glomerellales</taxon>
        <taxon>Glomerellaceae</taxon>
        <taxon>Colletotrichum</taxon>
        <taxon>Colletotrichum acutatum species complex</taxon>
    </lineage>
</organism>
<dbReference type="GeneID" id="85417230"/>
<protein>
    <recommendedName>
        <fullName evidence="4">F-box domain-containing protein</fullName>
    </recommendedName>
</protein>
<feature type="compositionally biased region" description="Basic and acidic residues" evidence="1">
    <location>
        <begin position="490"/>
        <end position="500"/>
    </location>
</feature>
<proteinExistence type="predicted"/>
<feature type="region of interest" description="Disordered" evidence="1">
    <location>
        <begin position="82"/>
        <end position="111"/>
    </location>
</feature>
<sequence length="743" mass="82770">MASTDFTFFYGLKQQDSYERCAREVAEDVQDHVNMKDKPRSLLKPQSAGHDGYNPTDSDDLSAIKILTQMKNDDVRLSTTFDVSSGTLGSRPAGERLNPSSHAPSPSRDCKLRQMSQNRLPELPNSNLETKSVNGNGAMEPVDEMETPHKTPSLCLGRIIYEEAETSEDHAPYSTEMRDARPYGNYARAFRRREKTLNAVIMAEPYLTAVVAHANEYIYCNGMLCYTQIEAQKLYLLNIHQSARKKIEISVDKLLASISHTNPAQKYKLRPIYFSDDILSCLCIPRKKPGIEQLLVIDIEKQKTFPCKDASSCKKTFVRNNHEYLYCGTYDNNDEVWTLKVLSLSEGSWLPGFLSLDDIAGFDVGISLAFEIVDDHFYAVSTTPKDDTDETDHLSRYYGVRYPLGICGPEDKQLMSKSMFRRDHRDGPMDNRWTTLGLEKDSKTGVLEVVECRKEHPYNSNGKSRTASSSRTVYRTAVKFDDTEPADDSVSTREGIEQESVHVSGSQDRTPRSHGSQSTFHRGDDSFTEPLITFKNCFVRSYNSPCGAFMDLINPAAVDEKPANLQLRTMTRLQAATHQQPDSRETNHIENVISYWTLQTKAHGESGKLADTLIPHGQDSQWEISGVADDRSLIYISGNAKTKNLRSLVFISFDPSIKLAGSLGWLGAPLRNNKGDEVSPHPDAPANQGGLANPAGVSGDGVDQRPSQAFASELTLAGPEAPRWFRTVEATSPSLLCVPLGTM</sequence>
<evidence type="ECO:0000313" key="3">
    <source>
        <dbReference type="Proteomes" id="UP001227543"/>
    </source>
</evidence>
<accession>A0ABQ9QGW9</accession>